<evidence type="ECO:0000256" key="6">
    <source>
        <dbReference type="ARBA" id="ARBA00012912"/>
    </source>
</evidence>
<dbReference type="GO" id="GO:0034386">
    <property type="term" value="F:4-aminobutyrate:2-oxoglutarate transaminase activity"/>
    <property type="evidence" value="ECO:0007669"/>
    <property type="project" value="UniProtKB-EC"/>
</dbReference>
<evidence type="ECO:0000256" key="10">
    <source>
        <dbReference type="ARBA" id="ARBA00029760"/>
    </source>
</evidence>
<accession>G8TSD9</accession>
<dbReference type="InterPro" id="IPR015422">
    <property type="entry name" value="PyrdxlP-dep_Trfase_small"/>
</dbReference>
<dbReference type="GO" id="GO:0030170">
    <property type="term" value="F:pyridoxal phosphate binding"/>
    <property type="evidence" value="ECO:0007669"/>
    <property type="project" value="InterPro"/>
</dbReference>
<evidence type="ECO:0000256" key="8">
    <source>
        <dbReference type="ARBA" id="ARBA00022679"/>
    </source>
</evidence>
<evidence type="ECO:0000256" key="1">
    <source>
        <dbReference type="ARBA" id="ARBA00001750"/>
    </source>
</evidence>
<dbReference type="InterPro" id="IPR005814">
    <property type="entry name" value="Aminotrans_3"/>
</dbReference>
<comment type="pathway">
    <text evidence="3">Amino-acid degradation; 4-aminobutanoate degradation.</text>
</comment>
<dbReference type="EMBL" id="CP003179">
    <property type="protein sequence ID" value="AEW05551.1"/>
    <property type="molecule type" value="Genomic_DNA"/>
</dbReference>
<dbReference type="InterPro" id="IPR015424">
    <property type="entry name" value="PyrdxlP-dep_Trfase"/>
</dbReference>
<dbReference type="KEGG" id="sap:Sulac_2061"/>
<dbReference type="HOGENOM" id="CLU_016922_10_0_9"/>
<comment type="catalytic activity">
    <reaction evidence="14">
        <text>4-aminobutanoate + 2-oxoglutarate = succinate semialdehyde + L-glutamate</text>
        <dbReference type="Rhea" id="RHEA:23352"/>
        <dbReference type="ChEBI" id="CHEBI:16810"/>
        <dbReference type="ChEBI" id="CHEBI:29985"/>
        <dbReference type="ChEBI" id="CHEBI:57706"/>
        <dbReference type="ChEBI" id="CHEBI:59888"/>
        <dbReference type="EC" id="2.6.1.19"/>
    </reaction>
</comment>
<keyword evidence="9 16" id="KW-0663">Pyridoxal phosphate</keyword>
<evidence type="ECO:0000256" key="9">
    <source>
        <dbReference type="ARBA" id="ARBA00022898"/>
    </source>
</evidence>
<keyword evidence="18" id="KW-1185">Reference proteome</keyword>
<gene>
    <name evidence="17" type="ordered locus">Sulac_2061</name>
</gene>
<dbReference type="PATRIC" id="fig|679936.5.peg.2126"/>
<dbReference type="GO" id="GO:0042802">
    <property type="term" value="F:identical protein binding"/>
    <property type="evidence" value="ECO:0007669"/>
    <property type="project" value="TreeGrafter"/>
</dbReference>
<dbReference type="PIRSF" id="PIRSF000521">
    <property type="entry name" value="Transaminase_4ab_Lys_Orn"/>
    <property type="match status" value="1"/>
</dbReference>
<dbReference type="InterPro" id="IPR049704">
    <property type="entry name" value="Aminotrans_3_PPA_site"/>
</dbReference>
<comment type="catalytic activity">
    <reaction evidence="1">
        <text>(S)-3-amino-2-methylpropanoate + 2-oxoglutarate = 2-methyl-3-oxopropanoate + L-glutamate</text>
        <dbReference type="Rhea" id="RHEA:13993"/>
        <dbReference type="ChEBI" id="CHEBI:16810"/>
        <dbReference type="ChEBI" id="CHEBI:29985"/>
        <dbReference type="ChEBI" id="CHEBI:57700"/>
        <dbReference type="ChEBI" id="CHEBI:58655"/>
        <dbReference type="EC" id="2.6.1.22"/>
    </reaction>
</comment>
<evidence type="ECO:0000313" key="18">
    <source>
        <dbReference type="Proteomes" id="UP000005439"/>
    </source>
</evidence>
<evidence type="ECO:0000256" key="11">
    <source>
        <dbReference type="ARBA" id="ARBA00030204"/>
    </source>
</evidence>
<dbReference type="Gene3D" id="3.90.1150.10">
    <property type="entry name" value="Aspartate Aminotransferase, domain 1"/>
    <property type="match status" value="1"/>
</dbReference>
<evidence type="ECO:0000256" key="2">
    <source>
        <dbReference type="ARBA" id="ARBA00001933"/>
    </source>
</evidence>
<keyword evidence="8 17" id="KW-0808">Transferase</keyword>
<dbReference type="PANTHER" id="PTHR11986">
    <property type="entry name" value="AMINOTRANSFERASE CLASS III"/>
    <property type="match status" value="1"/>
</dbReference>
<dbReference type="GO" id="GO:0009448">
    <property type="term" value="P:gamma-aminobutyric acid metabolic process"/>
    <property type="evidence" value="ECO:0007669"/>
    <property type="project" value="InterPro"/>
</dbReference>
<proteinExistence type="inferred from homology"/>
<evidence type="ECO:0000256" key="4">
    <source>
        <dbReference type="ARBA" id="ARBA00008954"/>
    </source>
</evidence>
<name>G8TSD9_SULAD</name>
<dbReference type="InterPro" id="IPR050103">
    <property type="entry name" value="Class-III_PLP-dep_AT"/>
</dbReference>
<protein>
    <recommendedName>
        <fullName evidence="12">(S)-3-amino-2-methylpropionate transaminase</fullName>
        <ecNumber evidence="6">2.6.1.19</ecNumber>
        <ecNumber evidence="5">2.6.1.22</ecNumber>
    </recommendedName>
    <alternativeName>
        <fullName evidence="13">GABA aminotransferase</fullName>
    </alternativeName>
    <alternativeName>
        <fullName evidence="11">Gamma-amino-N-butyrate transaminase</fullName>
    </alternativeName>
    <alternativeName>
        <fullName evidence="15">Glutamate:succinic semialdehyde transaminase</fullName>
    </alternativeName>
    <alternativeName>
        <fullName evidence="10">L-AIBAT</fullName>
    </alternativeName>
</protein>
<dbReference type="PANTHER" id="PTHR11986:SF58">
    <property type="entry name" value="LEUCINE_METHIONINE RACEMASE"/>
    <property type="match status" value="1"/>
</dbReference>
<sequence>MATQTKYISLKTAIPGPKSQAVLSRLEKAAPRAVSVFAPVVIDRAHGSLLTDIDGNTFIDLTGGVGVLNVGHTNDRVKAALHEQVDRFLHTDFTVVPYESYVRLAERLNARFPGGGPATTVFFNSGAEAVENAVKIARAYTGRAGILSFERAFHGRTLMAMSLTSKVHPYKAKMGPFAPEVYRAPYPYPYRCEYGAGEEHHVCDERCYSAIEKALLLQVAPEDLAAVIVEPVQGEGGFVVPPPTFLPWLREFTQKHGILLIVDEVQTGFGRTGKFFATEHAGIQPDLLTMAKSIADGVPLSGVIGKPEIMNGPDDSQIGGTYVGNPLATAAGNAVLDVFESEDLLGMAVKQGEHLMSRLKAIQEKSPVIGEVRGLGAMVGVELVQDKKTKEPAGELTSRILHRMMDRGVLVLKAGIYGNVIRFLAPLTTPLDMLDEALDLLEATIMEEGGR</sequence>
<evidence type="ECO:0000256" key="16">
    <source>
        <dbReference type="RuleBase" id="RU003560"/>
    </source>
</evidence>
<dbReference type="EC" id="2.6.1.19" evidence="6"/>
<evidence type="ECO:0000313" key="17">
    <source>
        <dbReference type="EMBL" id="AEW05551.1"/>
    </source>
</evidence>
<evidence type="ECO:0000256" key="15">
    <source>
        <dbReference type="ARBA" id="ARBA00050054"/>
    </source>
</evidence>
<dbReference type="GO" id="GO:0047298">
    <property type="term" value="F:(S)-3-amino-2-methylpropionate transaminase activity"/>
    <property type="evidence" value="ECO:0007669"/>
    <property type="project" value="UniProtKB-EC"/>
</dbReference>
<dbReference type="InterPro" id="IPR004632">
    <property type="entry name" value="4NH2But_aminotransferase_bac"/>
</dbReference>
<organism evidence="17 18">
    <name type="scientific">Sulfobacillus acidophilus (strain ATCC 700253 / DSM 10332 / NAL)</name>
    <dbReference type="NCBI Taxonomy" id="679936"/>
    <lineage>
        <taxon>Bacteria</taxon>
        <taxon>Bacillati</taxon>
        <taxon>Bacillota</taxon>
        <taxon>Clostridia</taxon>
        <taxon>Eubacteriales</taxon>
        <taxon>Clostridiales Family XVII. Incertae Sedis</taxon>
        <taxon>Sulfobacillus</taxon>
    </lineage>
</organism>
<reference evidence="17 18" key="2">
    <citation type="journal article" date="2012" name="Stand. Genomic Sci.">
        <title>Complete genome sequence of the moderately thermophilic mineral-sulfide-oxidizing firmicute Sulfobacillus acidophilus type strain (NAL(T)).</title>
        <authorList>
            <person name="Anderson I."/>
            <person name="Chertkov O."/>
            <person name="Chen A."/>
            <person name="Saunders E."/>
            <person name="Lapidus A."/>
            <person name="Nolan M."/>
            <person name="Lucas S."/>
            <person name="Hammon N."/>
            <person name="Deshpande S."/>
            <person name="Cheng J.F."/>
            <person name="Han C."/>
            <person name="Tapia R."/>
            <person name="Goodwin L.A."/>
            <person name="Pitluck S."/>
            <person name="Liolios K."/>
            <person name="Pagani I."/>
            <person name="Ivanova N."/>
            <person name="Mikhailova N."/>
            <person name="Pati A."/>
            <person name="Palaniappan K."/>
            <person name="Land M."/>
            <person name="Pan C."/>
            <person name="Rohde M."/>
            <person name="Pukall R."/>
            <person name="Goker M."/>
            <person name="Detter J.C."/>
            <person name="Woyke T."/>
            <person name="Bristow J."/>
            <person name="Eisen J.A."/>
            <person name="Markowitz V."/>
            <person name="Hugenholtz P."/>
            <person name="Kyrpides N.C."/>
            <person name="Klenk H.P."/>
            <person name="Mavromatis K."/>
        </authorList>
    </citation>
    <scope>NUCLEOTIDE SEQUENCE [LARGE SCALE GENOMIC DNA]</scope>
    <source>
        <strain evidence="18">ATCC 700253 / DSM 10332 / NAL</strain>
    </source>
</reference>
<evidence type="ECO:0000256" key="3">
    <source>
        <dbReference type="ARBA" id="ARBA00005176"/>
    </source>
</evidence>
<comment type="cofactor">
    <cofactor evidence="2">
        <name>pyridoxal 5'-phosphate</name>
        <dbReference type="ChEBI" id="CHEBI:597326"/>
    </cofactor>
</comment>
<evidence type="ECO:0000256" key="14">
    <source>
        <dbReference type="ARBA" id="ARBA00048021"/>
    </source>
</evidence>
<dbReference type="FunFam" id="3.40.640.10:FF:000013">
    <property type="entry name" value="4-aminobutyrate aminotransferase"/>
    <property type="match status" value="1"/>
</dbReference>
<dbReference type="AlphaFoldDB" id="G8TSD9"/>
<dbReference type="Pfam" id="PF00202">
    <property type="entry name" value="Aminotran_3"/>
    <property type="match status" value="1"/>
</dbReference>
<dbReference type="Proteomes" id="UP000005439">
    <property type="component" value="Chromosome"/>
</dbReference>
<comment type="similarity">
    <text evidence="4 16">Belongs to the class-III pyridoxal-phosphate-dependent aminotransferase family.</text>
</comment>
<keyword evidence="7 17" id="KW-0032">Aminotransferase</keyword>
<dbReference type="PROSITE" id="PS00600">
    <property type="entry name" value="AA_TRANSFER_CLASS_3"/>
    <property type="match status" value="1"/>
</dbReference>
<dbReference type="Gene3D" id="3.40.640.10">
    <property type="entry name" value="Type I PLP-dependent aspartate aminotransferase-like (Major domain)"/>
    <property type="match status" value="1"/>
</dbReference>
<reference evidence="18" key="1">
    <citation type="submission" date="2011-12" db="EMBL/GenBank/DDBJ databases">
        <title>The complete genome of chromosome of Sulfobacillus acidophilus DSM 10332.</title>
        <authorList>
            <person name="Lucas S."/>
            <person name="Han J."/>
            <person name="Lapidus A."/>
            <person name="Bruce D."/>
            <person name="Goodwin L."/>
            <person name="Pitluck S."/>
            <person name="Peters L."/>
            <person name="Kyrpides N."/>
            <person name="Mavromatis K."/>
            <person name="Ivanova N."/>
            <person name="Mikhailova N."/>
            <person name="Chertkov O."/>
            <person name="Saunders E."/>
            <person name="Detter J.C."/>
            <person name="Tapia R."/>
            <person name="Han C."/>
            <person name="Land M."/>
            <person name="Hauser L."/>
            <person name="Markowitz V."/>
            <person name="Cheng J.-F."/>
            <person name="Hugenholtz P."/>
            <person name="Woyke T."/>
            <person name="Wu D."/>
            <person name="Pukall R."/>
            <person name="Gehrich-Schroeter G."/>
            <person name="Schneider S."/>
            <person name="Klenk H.-P."/>
            <person name="Eisen J.A."/>
        </authorList>
    </citation>
    <scope>NUCLEOTIDE SEQUENCE [LARGE SCALE GENOMIC DNA]</scope>
    <source>
        <strain evidence="18">ATCC 700253 / DSM 10332 / NAL</strain>
    </source>
</reference>
<dbReference type="NCBIfam" id="TIGR00700">
    <property type="entry name" value="GABAtrnsam"/>
    <property type="match status" value="1"/>
</dbReference>
<dbReference type="CDD" id="cd00610">
    <property type="entry name" value="OAT_like"/>
    <property type="match status" value="1"/>
</dbReference>
<evidence type="ECO:0000256" key="13">
    <source>
        <dbReference type="ARBA" id="ARBA00031787"/>
    </source>
</evidence>
<dbReference type="SUPFAM" id="SSF53383">
    <property type="entry name" value="PLP-dependent transferases"/>
    <property type="match status" value="1"/>
</dbReference>
<dbReference type="STRING" id="679936.Sulac_2061"/>
<dbReference type="InterPro" id="IPR015421">
    <property type="entry name" value="PyrdxlP-dep_Trfase_major"/>
</dbReference>
<evidence type="ECO:0000256" key="7">
    <source>
        <dbReference type="ARBA" id="ARBA00022576"/>
    </source>
</evidence>
<evidence type="ECO:0000256" key="12">
    <source>
        <dbReference type="ARBA" id="ARBA00030857"/>
    </source>
</evidence>
<evidence type="ECO:0000256" key="5">
    <source>
        <dbReference type="ARBA" id="ARBA00012876"/>
    </source>
</evidence>
<dbReference type="EC" id="2.6.1.22" evidence="5"/>